<accession>A0A813M688</accession>
<name>A0A813M688_9BILA</name>
<dbReference type="Proteomes" id="UP000663860">
    <property type="component" value="Unassembled WGS sequence"/>
</dbReference>
<dbReference type="PROSITE" id="PS50994">
    <property type="entry name" value="INTEGRASE"/>
    <property type="match status" value="1"/>
</dbReference>
<dbReference type="GO" id="GO:0015074">
    <property type="term" value="P:DNA integration"/>
    <property type="evidence" value="ECO:0007669"/>
    <property type="project" value="InterPro"/>
</dbReference>
<dbReference type="SUPFAM" id="SSF53098">
    <property type="entry name" value="Ribonuclease H-like"/>
    <property type="match status" value="1"/>
</dbReference>
<organism evidence="2 3">
    <name type="scientific">Adineta steineri</name>
    <dbReference type="NCBI Taxonomy" id="433720"/>
    <lineage>
        <taxon>Eukaryota</taxon>
        <taxon>Metazoa</taxon>
        <taxon>Spiralia</taxon>
        <taxon>Gnathifera</taxon>
        <taxon>Rotifera</taxon>
        <taxon>Eurotatoria</taxon>
        <taxon>Bdelloidea</taxon>
        <taxon>Adinetida</taxon>
        <taxon>Adinetidae</taxon>
        <taxon>Adineta</taxon>
    </lineage>
</organism>
<dbReference type="InterPro" id="IPR001584">
    <property type="entry name" value="Integrase_cat-core"/>
</dbReference>
<gene>
    <name evidence="2" type="ORF">IZO911_LOCUS492</name>
</gene>
<dbReference type="AlphaFoldDB" id="A0A813M688"/>
<feature type="domain" description="Integrase catalytic" evidence="1">
    <location>
        <begin position="174"/>
        <end position="344"/>
    </location>
</feature>
<evidence type="ECO:0000313" key="3">
    <source>
        <dbReference type="Proteomes" id="UP000663860"/>
    </source>
</evidence>
<dbReference type="PANTHER" id="PTHR38681">
    <property type="entry name" value="RETROVIRUS-RELATED POL POLYPROTEIN FROM TRANSPOSON 412-LIKE PROTEIN-RELATED"/>
    <property type="match status" value="1"/>
</dbReference>
<dbReference type="InterPro" id="IPR012337">
    <property type="entry name" value="RNaseH-like_sf"/>
</dbReference>
<evidence type="ECO:0000313" key="2">
    <source>
        <dbReference type="EMBL" id="CAF0713727.1"/>
    </source>
</evidence>
<dbReference type="EMBL" id="CAJNOE010000002">
    <property type="protein sequence ID" value="CAF0713727.1"/>
    <property type="molecule type" value="Genomic_DNA"/>
</dbReference>
<dbReference type="GO" id="GO:0003676">
    <property type="term" value="F:nucleic acid binding"/>
    <property type="evidence" value="ECO:0007669"/>
    <property type="project" value="InterPro"/>
</dbReference>
<sequence length="601" mass="67898">MIGKWLEKNKTSNWPDALGPVMLAINNSISQSTKKSPYEMVFCQTLRIDDDFWEEIQKQSKNSIIINEEEIDESILNEFNLFNEPLATKNSTCIDISSPISNLLSNVSDTECADKSCQNTPHKRIREEAEICYLQTAERQLNNYNRALKKQKIYQINDIVGLKIANVDRSNMAPSILPCRVIQVLANEESLNTTYKVATLYGVIPDSFSSSDFTDLSETVSAELRQLDIKTLSSITFIQACQKLTQDKSNQVCKCVGTCDTNRCPYLKLNWPDLIIINGRPRHPQRQGLVDRSNAVVQHMIGKWLEKNKTSNWPDTLGPVMLAINNSISFSTKKSPYEMVFGQTLRIDHDLCEEIQKQSKNSIIINEEEIDESIINEFNLFNGPLATKNSTCIDISSPISNLLSNVSDTECADKSCQNTPHKRIREEAEICYLQTAGAILFFLIEYNHIQRQLNNYNRALKKQKIYQINDIVGLKIANVDRSNMAPSILPCRVIQVLGSEESLNTTYKVATLYGVISDSFSSSDFTDLSQTVSAELRQLDIKTLSSITFIQACQKLTHDKSNQVCKCVGTCDTNRCPCKKQSIKCCSKCHRGKCTLCQNYI</sequence>
<proteinExistence type="predicted"/>
<protein>
    <recommendedName>
        <fullName evidence="1">Integrase catalytic domain-containing protein</fullName>
    </recommendedName>
</protein>
<comment type="caution">
    <text evidence="2">The sequence shown here is derived from an EMBL/GenBank/DDBJ whole genome shotgun (WGS) entry which is preliminary data.</text>
</comment>
<dbReference type="Gene3D" id="3.30.420.10">
    <property type="entry name" value="Ribonuclease H-like superfamily/Ribonuclease H"/>
    <property type="match status" value="2"/>
</dbReference>
<evidence type="ECO:0000259" key="1">
    <source>
        <dbReference type="PROSITE" id="PS50994"/>
    </source>
</evidence>
<reference evidence="2" key="1">
    <citation type="submission" date="2021-02" db="EMBL/GenBank/DDBJ databases">
        <authorList>
            <person name="Nowell W R."/>
        </authorList>
    </citation>
    <scope>NUCLEOTIDE SEQUENCE</scope>
</reference>
<dbReference type="PANTHER" id="PTHR38681:SF1">
    <property type="entry name" value="RETROVIRUS-RELATED POL POLYPROTEIN FROM TRANSPOSON 412-LIKE PROTEIN"/>
    <property type="match status" value="1"/>
</dbReference>
<dbReference type="InterPro" id="IPR036397">
    <property type="entry name" value="RNaseH_sf"/>
</dbReference>